<comment type="caution">
    <text evidence="3">The sequence shown here is derived from an EMBL/GenBank/DDBJ whole genome shotgun (WGS) entry which is preliminary data.</text>
</comment>
<sequence length="590" mass="61311">MRQDESPPEPGTQGFDVASAVLPSRTGLVVCDLRGLVLQAGDAIAADLWASCEADLVGRTLGELLSSPEAAGEPLPLDRCVEELRAGAEDVRTGTLVRRPDGEVVRRTVLLTLATAPEGGPVVLVQQLDPGEDPAGAGAGAGAGAVVGAGWRCGGVVRPAPGRDALTGLPDRAGALADLDERLRARGGVLGVIACDLDRFRVVNDSLGHDAGDRVLTTVASRLALGVRGHDLLARLGDDEFLVVLTDLADQAEAVDIAHRLTRCVGGPFVVDTPAGPQEIRCTASTGLVVVDLSTPTASPTANPTAGAVLRDATTALAAAKAAGGGSCHVVTQALRERAAHRLTVENDLRRAVEEGELRVHYQPVVDLRDGRRTGFEALVRWAHPRRGLLLPEQFLDVARDCGLLAAVDGLVLEEALGFLARHPGVHVAVNTSARRLDGTFAATVARGLRCRGLSPDRLTVELLEDAIVPGDPVTESELCALATLGVGVLIDDFGTGYSALSYLRRLPVTGLKLDRSFVADLPQDAGSDRIAAAVAGLAGGFGLTSTCEGVETAAQARHLAAQGWQSAQGFHFGVPAPEERWFPLSSGSC</sequence>
<dbReference type="PROSITE" id="PS50883">
    <property type="entry name" value="EAL"/>
    <property type="match status" value="1"/>
</dbReference>
<dbReference type="PANTHER" id="PTHR44757:SF2">
    <property type="entry name" value="BIOFILM ARCHITECTURE MAINTENANCE PROTEIN MBAA"/>
    <property type="match status" value="1"/>
</dbReference>
<accession>A0ABV4H4M9</accession>
<dbReference type="Pfam" id="PF00990">
    <property type="entry name" value="GGDEF"/>
    <property type="match status" value="1"/>
</dbReference>
<dbReference type="CDD" id="cd01948">
    <property type="entry name" value="EAL"/>
    <property type="match status" value="1"/>
</dbReference>
<organism evidence="3 4">
    <name type="scientific">Kineococcus halophytocola</name>
    <dbReference type="NCBI Taxonomy" id="3234027"/>
    <lineage>
        <taxon>Bacteria</taxon>
        <taxon>Bacillati</taxon>
        <taxon>Actinomycetota</taxon>
        <taxon>Actinomycetes</taxon>
        <taxon>Kineosporiales</taxon>
        <taxon>Kineosporiaceae</taxon>
        <taxon>Kineococcus</taxon>
    </lineage>
</organism>
<dbReference type="SUPFAM" id="SSF141868">
    <property type="entry name" value="EAL domain-like"/>
    <property type="match status" value="1"/>
</dbReference>
<dbReference type="SUPFAM" id="SSF55073">
    <property type="entry name" value="Nucleotide cyclase"/>
    <property type="match status" value="1"/>
</dbReference>
<evidence type="ECO:0000313" key="3">
    <source>
        <dbReference type="EMBL" id="MEZ0166527.1"/>
    </source>
</evidence>
<dbReference type="PROSITE" id="PS50887">
    <property type="entry name" value="GGDEF"/>
    <property type="match status" value="1"/>
</dbReference>
<dbReference type="InterPro" id="IPR035919">
    <property type="entry name" value="EAL_sf"/>
</dbReference>
<dbReference type="CDD" id="cd01949">
    <property type="entry name" value="GGDEF"/>
    <property type="match status" value="1"/>
</dbReference>
<protein>
    <submittedName>
        <fullName evidence="3">Bifunctional diguanylate cyclase/phosphodiesterase</fullName>
    </submittedName>
</protein>
<dbReference type="Gene3D" id="3.30.70.270">
    <property type="match status" value="1"/>
</dbReference>
<dbReference type="InterPro" id="IPR000160">
    <property type="entry name" value="GGDEF_dom"/>
</dbReference>
<dbReference type="NCBIfam" id="TIGR00254">
    <property type="entry name" value="GGDEF"/>
    <property type="match status" value="1"/>
</dbReference>
<dbReference type="Pfam" id="PF00563">
    <property type="entry name" value="EAL"/>
    <property type="match status" value="1"/>
</dbReference>
<dbReference type="InterPro" id="IPR043128">
    <property type="entry name" value="Rev_trsase/Diguanyl_cyclase"/>
</dbReference>
<dbReference type="Proteomes" id="UP001565927">
    <property type="component" value="Unassembled WGS sequence"/>
</dbReference>
<name>A0ABV4H4M9_9ACTN</name>
<dbReference type="Gene3D" id="3.20.20.450">
    <property type="entry name" value="EAL domain"/>
    <property type="match status" value="1"/>
</dbReference>
<proteinExistence type="predicted"/>
<feature type="domain" description="GGDEF" evidence="2">
    <location>
        <begin position="188"/>
        <end position="333"/>
    </location>
</feature>
<evidence type="ECO:0000313" key="4">
    <source>
        <dbReference type="Proteomes" id="UP001565927"/>
    </source>
</evidence>
<gene>
    <name evidence="3" type="ORF">AB2L27_17345</name>
</gene>
<dbReference type="RefSeq" id="WP_370442745.1">
    <property type="nucleotide sequence ID" value="NZ_JBGFTU010000023.1"/>
</dbReference>
<evidence type="ECO:0000259" key="1">
    <source>
        <dbReference type="PROSITE" id="PS50883"/>
    </source>
</evidence>
<dbReference type="InterPro" id="IPR029787">
    <property type="entry name" value="Nucleotide_cyclase"/>
</dbReference>
<dbReference type="InterPro" id="IPR001633">
    <property type="entry name" value="EAL_dom"/>
</dbReference>
<dbReference type="InterPro" id="IPR052155">
    <property type="entry name" value="Biofilm_reg_signaling"/>
</dbReference>
<dbReference type="SMART" id="SM00267">
    <property type="entry name" value="GGDEF"/>
    <property type="match status" value="1"/>
</dbReference>
<dbReference type="EMBL" id="JBGFTU010000023">
    <property type="protein sequence ID" value="MEZ0166527.1"/>
    <property type="molecule type" value="Genomic_DNA"/>
</dbReference>
<dbReference type="PANTHER" id="PTHR44757">
    <property type="entry name" value="DIGUANYLATE CYCLASE DGCP"/>
    <property type="match status" value="1"/>
</dbReference>
<keyword evidence="4" id="KW-1185">Reference proteome</keyword>
<evidence type="ECO:0000259" key="2">
    <source>
        <dbReference type="PROSITE" id="PS50887"/>
    </source>
</evidence>
<dbReference type="SMART" id="SM00052">
    <property type="entry name" value="EAL"/>
    <property type="match status" value="1"/>
</dbReference>
<feature type="domain" description="EAL" evidence="1">
    <location>
        <begin position="342"/>
        <end position="590"/>
    </location>
</feature>
<reference evidence="3 4" key="1">
    <citation type="submission" date="2024-07" db="EMBL/GenBank/DDBJ databases">
        <authorList>
            <person name="Thanompreechachai J."/>
            <person name="Duangmal K."/>
        </authorList>
    </citation>
    <scope>NUCLEOTIDE SEQUENCE [LARGE SCALE GENOMIC DNA]</scope>
    <source>
        <strain evidence="3 4">LSe6-4</strain>
    </source>
</reference>